<accession>A0A7I7T8X8</accession>
<organism evidence="1 2">
    <name type="scientific">Mycolicibacterium helvum</name>
    <dbReference type="NCBI Taxonomy" id="1534349"/>
    <lineage>
        <taxon>Bacteria</taxon>
        <taxon>Bacillati</taxon>
        <taxon>Actinomycetota</taxon>
        <taxon>Actinomycetes</taxon>
        <taxon>Mycobacteriales</taxon>
        <taxon>Mycobacteriaceae</taxon>
        <taxon>Mycolicibacterium</taxon>
    </lineage>
</organism>
<keyword evidence="2" id="KW-1185">Reference proteome</keyword>
<dbReference type="Proteomes" id="UP000467148">
    <property type="component" value="Chromosome"/>
</dbReference>
<sequence>MRFSLIVEHRHREGANAVRAATEKGYEEFVMLDAGCLSEAARLAAQLNGKRPLLRVHVSDVHPPQDTKEIFLPPRRTAIVSLIHDASLLGIAVGATITADDGVVGHVAMREGVARDLNDLGYRVFLDPNSRPAGQHSPDRAEPSR</sequence>
<dbReference type="RefSeq" id="WP_163748990.1">
    <property type="nucleotide sequence ID" value="NZ_AP022596.1"/>
</dbReference>
<name>A0A7I7T8X8_9MYCO</name>
<evidence type="ECO:0000313" key="1">
    <source>
        <dbReference type="EMBL" id="BBY64919.1"/>
    </source>
</evidence>
<dbReference type="AlphaFoldDB" id="A0A7I7T8X8"/>
<reference evidence="1 2" key="1">
    <citation type="journal article" date="2019" name="Emerg. Microbes Infect.">
        <title>Comprehensive subspecies identification of 175 nontuberculous mycobacteria species based on 7547 genomic profiles.</title>
        <authorList>
            <person name="Matsumoto Y."/>
            <person name="Kinjo T."/>
            <person name="Motooka D."/>
            <person name="Nabeya D."/>
            <person name="Jung N."/>
            <person name="Uechi K."/>
            <person name="Horii T."/>
            <person name="Iida T."/>
            <person name="Fujita J."/>
            <person name="Nakamura S."/>
        </authorList>
    </citation>
    <scope>NUCLEOTIDE SEQUENCE [LARGE SCALE GENOMIC DNA]</scope>
    <source>
        <strain evidence="1 2">JCM 30396</strain>
    </source>
</reference>
<evidence type="ECO:0000313" key="2">
    <source>
        <dbReference type="Proteomes" id="UP000467148"/>
    </source>
</evidence>
<gene>
    <name evidence="1" type="ORF">MHEL_31620</name>
</gene>
<protein>
    <submittedName>
        <fullName evidence="1">Uncharacterized protein</fullName>
    </submittedName>
</protein>
<dbReference type="KEGG" id="mhev:MHEL_31620"/>
<proteinExistence type="predicted"/>
<dbReference type="EMBL" id="AP022596">
    <property type="protein sequence ID" value="BBY64919.1"/>
    <property type="molecule type" value="Genomic_DNA"/>
</dbReference>